<dbReference type="Gene3D" id="1.10.10.10">
    <property type="entry name" value="Winged helix-like DNA-binding domain superfamily/Winged helix DNA-binding domain"/>
    <property type="match status" value="1"/>
</dbReference>
<protein>
    <submittedName>
        <fullName evidence="6">LysR family transcriptional regulator</fullName>
    </submittedName>
</protein>
<dbReference type="eggNOG" id="COG0583">
    <property type="taxonomic scope" value="Bacteria"/>
</dbReference>
<dbReference type="PROSITE" id="PS50931">
    <property type="entry name" value="HTH_LYSR"/>
    <property type="match status" value="1"/>
</dbReference>
<keyword evidence="4" id="KW-0804">Transcription</keyword>
<dbReference type="InterPro" id="IPR058163">
    <property type="entry name" value="LysR-type_TF_proteobact-type"/>
</dbReference>
<evidence type="ECO:0000313" key="7">
    <source>
        <dbReference type="Proteomes" id="UP000019805"/>
    </source>
</evidence>
<dbReference type="CDD" id="cd08472">
    <property type="entry name" value="PBP2_CrgA_like_3"/>
    <property type="match status" value="1"/>
</dbReference>
<dbReference type="SUPFAM" id="SSF53850">
    <property type="entry name" value="Periplasmic binding protein-like II"/>
    <property type="match status" value="1"/>
</dbReference>
<feature type="domain" description="HTH lysR-type" evidence="5">
    <location>
        <begin position="45"/>
        <end position="100"/>
    </location>
</feature>
<evidence type="ECO:0000256" key="3">
    <source>
        <dbReference type="ARBA" id="ARBA00023125"/>
    </source>
</evidence>
<dbReference type="FunFam" id="1.10.10.10:FF:000001">
    <property type="entry name" value="LysR family transcriptional regulator"/>
    <property type="match status" value="1"/>
</dbReference>
<keyword evidence="3" id="KW-0238">DNA-binding</keyword>
<organism evidence="6 7">
    <name type="scientific">Castellaniella defragrans (strain DSM 12143 / CCUG 39792 / 65Phen)</name>
    <name type="common">Alcaligenes defragrans</name>
    <dbReference type="NCBI Taxonomy" id="1437824"/>
    <lineage>
        <taxon>Bacteria</taxon>
        <taxon>Pseudomonadati</taxon>
        <taxon>Pseudomonadota</taxon>
        <taxon>Betaproteobacteria</taxon>
        <taxon>Burkholderiales</taxon>
        <taxon>Alcaligenaceae</taxon>
        <taxon>Castellaniella</taxon>
    </lineage>
</organism>
<dbReference type="GO" id="GO:0006351">
    <property type="term" value="P:DNA-templated transcription"/>
    <property type="evidence" value="ECO:0007669"/>
    <property type="project" value="TreeGrafter"/>
</dbReference>
<dbReference type="AlphaFoldDB" id="W8WVJ1"/>
<dbReference type="PATRIC" id="fig|1437824.5.peg.1101"/>
<evidence type="ECO:0000256" key="1">
    <source>
        <dbReference type="ARBA" id="ARBA00009437"/>
    </source>
</evidence>
<dbReference type="InterPro" id="IPR005119">
    <property type="entry name" value="LysR_subst-bd"/>
</dbReference>
<evidence type="ECO:0000256" key="4">
    <source>
        <dbReference type="ARBA" id="ARBA00023163"/>
    </source>
</evidence>
<dbReference type="InterPro" id="IPR000847">
    <property type="entry name" value="LysR_HTH_N"/>
</dbReference>
<name>W8WVJ1_CASD6</name>
<dbReference type="InterPro" id="IPR036388">
    <property type="entry name" value="WH-like_DNA-bd_sf"/>
</dbReference>
<dbReference type="InterPro" id="IPR036390">
    <property type="entry name" value="WH_DNA-bd_sf"/>
</dbReference>
<dbReference type="SUPFAM" id="SSF46785">
    <property type="entry name" value="Winged helix' DNA-binding domain"/>
    <property type="match status" value="1"/>
</dbReference>
<comment type="similarity">
    <text evidence="1">Belongs to the LysR transcriptional regulatory family.</text>
</comment>
<dbReference type="KEGG" id="cdn:BN940_05576"/>
<dbReference type="PANTHER" id="PTHR30537">
    <property type="entry name" value="HTH-TYPE TRANSCRIPTIONAL REGULATOR"/>
    <property type="match status" value="1"/>
</dbReference>
<dbReference type="Proteomes" id="UP000019805">
    <property type="component" value="Chromosome"/>
</dbReference>
<evidence type="ECO:0000313" key="6">
    <source>
        <dbReference type="EMBL" id="CDM23584.1"/>
    </source>
</evidence>
<accession>W8WVJ1</accession>
<dbReference type="Pfam" id="PF03466">
    <property type="entry name" value="LysR_substrate"/>
    <property type="match status" value="1"/>
</dbReference>
<dbReference type="GO" id="GO:0043565">
    <property type="term" value="F:sequence-specific DNA binding"/>
    <property type="evidence" value="ECO:0007669"/>
    <property type="project" value="TreeGrafter"/>
</dbReference>
<reference evidence="6 7" key="1">
    <citation type="journal article" date="2014" name="BMC Microbiol.">
        <title>The oxygen-independent metabolism of cyclic monoterpenes in Castellaniella defragrans 65Phen.</title>
        <authorList>
            <person name="Petasch J."/>
            <person name="Disch E.M."/>
            <person name="Markert S."/>
            <person name="Becher D."/>
            <person name="Schweder T."/>
            <person name="Huttel B."/>
            <person name="Reinhardt R."/>
            <person name="Harder J."/>
        </authorList>
    </citation>
    <scope>NUCLEOTIDE SEQUENCE [LARGE SCALE GENOMIC DNA]</scope>
    <source>
        <strain evidence="6">65Phen</strain>
    </source>
</reference>
<dbReference type="EMBL" id="HG916765">
    <property type="protein sequence ID" value="CDM23584.1"/>
    <property type="molecule type" value="Genomic_DNA"/>
</dbReference>
<dbReference type="Pfam" id="PF00126">
    <property type="entry name" value="HTH_1"/>
    <property type="match status" value="1"/>
</dbReference>
<dbReference type="FunFam" id="3.40.190.290:FF:000001">
    <property type="entry name" value="Transcriptional regulator, LysR family"/>
    <property type="match status" value="1"/>
</dbReference>
<dbReference type="STRING" id="1437824.BN940_05576"/>
<keyword evidence="2" id="KW-0805">Transcription regulation</keyword>
<dbReference type="Gene3D" id="3.40.190.290">
    <property type="match status" value="1"/>
</dbReference>
<gene>
    <name evidence="6" type="ORF">BN940_05576</name>
</gene>
<dbReference type="PANTHER" id="PTHR30537:SF72">
    <property type="entry name" value="LYSR FAMILY TRANSCRIPTIONAL REGULATOR"/>
    <property type="match status" value="1"/>
</dbReference>
<evidence type="ECO:0000259" key="5">
    <source>
        <dbReference type="PROSITE" id="PS50931"/>
    </source>
</evidence>
<dbReference type="HOGENOM" id="CLU_039613_16_3_4"/>
<sequence length="343" mass="38633">MSLSLMRILHRHLDGNSSVWDIHKVINSGNIDSPVSFQYQSMSLIDEIRVFVSVTHSGSFTTAAALLGIPRPTASLAIQKLERRLGSRLFNRTTRHVKLTPDGEEFFERARLFIEDAESLEHFFHTQETEMTGRLRVDVPSRIARRLIAPALPEFHARHPRLEILLGSSDRLTDLAREGFDCALRVGSAGLDSLIVRPLGRLRMVNCASPDYLARFGMPASPDDLPRHQAIHYLPATIGEQPVPWEWMEGPARHALRMPGPVAVNNVENYIACCLAGLGMIQVPAFDVQEHLDRGELVEVLPAWPAPAMPIQLVHPYARYRPRRLLIFNDWLDGLLTPLLECE</sequence>
<evidence type="ECO:0000256" key="2">
    <source>
        <dbReference type="ARBA" id="ARBA00023015"/>
    </source>
</evidence>
<dbReference type="GO" id="GO:0003700">
    <property type="term" value="F:DNA-binding transcription factor activity"/>
    <property type="evidence" value="ECO:0007669"/>
    <property type="project" value="InterPro"/>
</dbReference>
<proteinExistence type="inferred from homology"/>
<keyword evidence="7" id="KW-1185">Reference proteome</keyword>